<dbReference type="InterPro" id="IPR055166">
    <property type="entry name" value="Transc_reg_Sar_Rot_HTH"/>
</dbReference>
<dbReference type="InterPro" id="IPR036390">
    <property type="entry name" value="WH_DNA-bd_sf"/>
</dbReference>
<dbReference type="GO" id="GO:0003677">
    <property type="term" value="F:DNA binding"/>
    <property type="evidence" value="ECO:0007669"/>
    <property type="project" value="UniProtKB-KW"/>
</dbReference>
<evidence type="ECO:0000259" key="6">
    <source>
        <dbReference type="PROSITE" id="PS50995"/>
    </source>
</evidence>
<dbReference type="Pfam" id="PF22381">
    <property type="entry name" value="Staph_reg_Sar_Rot"/>
    <property type="match status" value="1"/>
</dbReference>
<evidence type="ECO:0000256" key="5">
    <source>
        <dbReference type="ARBA" id="ARBA00023163"/>
    </source>
</evidence>
<keyword evidence="3" id="KW-0805">Transcription regulation</keyword>
<dbReference type="EMBL" id="QURN01000006">
    <property type="protein sequence ID" value="RFC67984.1"/>
    <property type="molecule type" value="Genomic_DNA"/>
</dbReference>
<keyword evidence="4" id="KW-0238">DNA-binding</keyword>
<dbReference type="Proteomes" id="UP000262379">
    <property type="component" value="Unassembled WGS sequence"/>
</dbReference>
<protein>
    <submittedName>
        <fullName evidence="7">MarR family transcriptional regulator</fullName>
    </submittedName>
</protein>
<dbReference type="SUPFAM" id="SSF46785">
    <property type="entry name" value="Winged helix' DNA-binding domain"/>
    <property type="match status" value="1"/>
</dbReference>
<dbReference type="PANTHER" id="PTHR33164">
    <property type="entry name" value="TRANSCRIPTIONAL REGULATOR, MARR FAMILY"/>
    <property type="match status" value="1"/>
</dbReference>
<dbReference type="RefSeq" id="WP_116623820.1">
    <property type="nucleotide sequence ID" value="NZ_QURN01000006.1"/>
</dbReference>
<dbReference type="Gene3D" id="1.10.10.10">
    <property type="entry name" value="Winged helix-like DNA-binding domain superfamily/Winged helix DNA-binding domain"/>
    <property type="match status" value="1"/>
</dbReference>
<evidence type="ECO:0000313" key="7">
    <source>
        <dbReference type="EMBL" id="RFC67984.1"/>
    </source>
</evidence>
<gene>
    <name evidence="7" type="ORF">DY251_09195</name>
</gene>
<dbReference type="PRINTS" id="PR00598">
    <property type="entry name" value="HTHMARR"/>
</dbReference>
<dbReference type="GO" id="GO:0003700">
    <property type="term" value="F:DNA-binding transcription factor activity"/>
    <property type="evidence" value="ECO:0007669"/>
    <property type="project" value="InterPro"/>
</dbReference>
<sequence length="153" mass="17337">MAVLGKKAADAFPGLDEFLCFSIYSTGHAFNQIYRPLLDKLELTYPQYLVMVSLWGGDGQTVKELGAQLSLDSSTLTPLLKRLEARGYLSRRRDTQDERQVRLVLTPEGQALQQRAREIPACVAREIGLKKEDYHTLQRLLGEVRERLTKSAE</sequence>
<dbReference type="GO" id="GO:0005737">
    <property type="term" value="C:cytoplasm"/>
    <property type="evidence" value="ECO:0007669"/>
    <property type="project" value="UniProtKB-SubCell"/>
</dbReference>
<organism evidence="7 8">
    <name type="scientific">Mesorhizobium denitrificans</name>
    <dbReference type="NCBI Taxonomy" id="2294114"/>
    <lineage>
        <taxon>Bacteria</taxon>
        <taxon>Pseudomonadati</taxon>
        <taxon>Pseudomonadota</taxon>
        <taxon>Alphaproteobacteria</taxon>
        <taxon>Hyphomicrobiales</taxon>
        <taxon>Phyllobacteriaceae</taxon>
        <taxon>Mesorhizobium</taxon>
    </lineage>
</organism>
<evidence type="ECO:0000256" key="2">
    <source>
        <dbReference type="ARBA" id="ARBA00022490"/>
    </source>
</evidence>
<feature type="domain" description="HTH marR-type" evidence="6">
    <location>
        <begin position="16"/>
        <end position="146"/>
    </location>
</feature>
<keyword evidence="5" id="KW-0804">Transcription</keyword>
<evidence type="ECO:0000313" key="8">
    <source>
        <dbReference type="Proteomes" id="UP000262379"/>
    </source>
</evidence>
<evidence type="ECO:0000256" key="1">
    <source>
        <dbReference type="ARBA" id="ARBA00004496"/>
    </source>
</evidence>
<dbReference type="InterPro" id="IPR039422">
    <property type="entry name" value="MarR/SlyA-like"/>
</dbReference>
<dbReference type="FunFam" id="1.10.10.10:FF:000163">
    <property type="entry name" value="MarR family transcriptional regulator"/>
    <property type="match status" value="1"/>
</dbReference>
<proteinExistence type="predicted"/>
<dbReference type="PANTHER" id="PTHR33164:SF5">
    <property type="entry name" value="ORGANIC HYDROPEROXIDE RESISTANCE TRANSCRIPTIONAL REGULATOR"/>
    <property type="match status" value="1"/>
</dbReference>
<reference evidence="8" key="1">
    <citation type="submission" date="2018-08" db="EMBL/GenBank/DDBJ databases">
        <authorList>
            <person name="Im W.T."/>
        </authorList>
    </citation>
    <scope>NUCLEOTIDE SEQUENCE [LARGE SCALE GENOMIC DNA]</scope>
    <source>
        <strain evidence="8">LA-28</strain>
    </source>
</reference>
<accession>A0A371XG28</accession>
<dbReference type="InterPro" id="IPR036388">
    <property type="entry name" value="WH-like_DNA-bd_sf"/>
</dbReference>
<comment type="subcellular location">
    <subcellularLocation>
        <location evidence="1">Cytoplasm</location>
    </subcellularLocation>
</comment>
<keyword evidence="8" id="KW-1185">Reference proteome</keyword>
<comment type="caution">
    <text evidence="7">The sequence shown here is derived from an EMBL/GenBank/DDBJ whole genome shotgun (WGS) entry which is preliminary data.</text>
</comment>
<dbReference type="InterPro" id="IPR000835">
    <property type="entry name" value="HTH_MarR-typ"/>
</dbReference>
<evidence type="ECO:0000256" key="4">
    <source>
        <dbReference type="ARBA" id="ARBA00023125"/>
    </source>
</evidence>
<dbReference type="PROSITE" id="PS50995">
    <property type="entry name" value="HTH_MARR_2"/>
    <property type="match status" value="1"/>
</dbReference>
<dbReference type="SMART" id="SM00347">
    <property type="entry name" value="HTH_MARR"/>
    <property type="match status" value="1"/>
</dbReference>
<keyword evidence="2" id="KW-0963">Cytoplasm</keyword>
<dbReference type="AlphaFoldDB" id="A0A371XG28"/>
<evidence type="ECO:0000256" key="3">
    <source>
        <dbReference type="ARBA" id="ARBA00023015"/>
    </source>
</evidence>
<name>A0A371XG28_9HYPH</name>
<dbReference type="GO" id="GO:0006950">
    <property type="term" value="P:response to stress"/>
    <property type="evidence" value="ECO:0007669"/>
    <property type="project" value="TreeGrafter"/>
</dbReference>